<dbReference type="HOGENOM" id="CLU_1382000_0_0_9"/>
<evidence type="ECO:0000313" key="1">
    <source>
        <dbReference type="EMBL" id="ADL51017.1"/>
    </source>
</evidence>
<dbReference type="EMBL" id="CP002160">
    <property type="protein sequence ID" value="ADL51017.1"/>
    <property type="molecule type" value="Genomic_DNA"/>
</dbReference>
<dbReference type="eggNOG" id="ENOG50341KY">
    <property type="taxonomic scope" value="Bacteria"/>
</dbReference>
<dbReference type="OrthoDB" id="1924089at2"/>
<dbReference type="KEGG" id="ccb:Clocel_1262"/>
<dbReference type="AlphaFoldDB" id="D9SUW2"/>
<gene>
    <name evidence="1" type="ordered locus">Clocel_1262</name>
</gene>
<sequence>MKDNNIQNKYKNFMQFLELVSANELNYFILDSKFKEGFNQRMKGLSREVKEAFDGELRIVFNTNDEVAIIDSTVLSTYIADLYRRSMEAKYKGNRIDEIIKKTCDSGEMVKTSFLKVSYRSLYESFDSVYKEIAYRKQHLENNKKYFGVENYKKSDAAIVILTLMVLEDISKYISVKRNVLMDVIKEVVDY</sequence>
<protein>
    <submittedName>
        <fullName evidence="1">Uncharacterized protein</fullName>
    </submittedName>
</protein>
<accession>D9SUW2</accession>
<proteinExistence type="predicted"/>
<keyword evidence="2" id="KW-1185">Reference proteome</keyword>
<reference evidence="1 2" key="1">
    <citation type="submission" date="2010-08" db="EMBL/GenBank/DDBJ databases">
        <title>Complete sequence of Clostridium cellulovorans 743B.</title>
        <authorList>
            <consortium name="US DOE Joint Genome Institute"/>
            <person name="Lucas S."/>
            <person name="Copeland A."/>
            <person name="Lapidus A."/>
            <person name="Cheng J.-F."/>
            <person name="Bruce D."/>
            <person name="Goodwin L."/>
            <person name="Pitluck S."/>
            <person name="Chertkov O."/>
            <person name="Detter J.C."/>
            <person name="Han C."/>
            <person name="Tapia R."/>
            <person name="Land M."/>
            <person name="Hauser L."/>
            <person name="Chang Y.-J."/>
            <person name="Jeffries C."/>
            <person name="Kyrpides N."/>
            <person name="Ivanova N."/>
            <person name="Mikhailova N."/>
            <person name="Hemme C.L."/>
            <person name="Woyke T."/>
        </authorList>
    </citation>
    <scope>NUCLEOTIDE SEQUENCE [LARGE SCALE GENOMIC DNA]</scope>
    <source>
        <strain evidence="2">ATCC 35296 / DSM 3052 / OCM 3 / 743B</strain>
    </source>
</reference>
<dbReference type="Proteomes" id="UP000002730">
    <property type="component" value="Chromosome"/>
</dbReference>
<dbReference type="RefSeq" id="WP_010076124.1">
    <property type="nucleotide sequence ID" value="NC_014393.1"/>
</dbReference>
<organism evidence="1 2">
    <name type="scientific">Clostridium cellulovorans (strain ATCC 35296 / DSM 3052 / OCM 3 / 743B)</name>
    <dbReference type="NCBI Taxonomy" id="573061"/>
    <lineage>
        <taxon>Bacteria</taxon>
        <taxon>Bacillati</taxon>
        <taxon>Bacillota</taxon>
        <taxon>Clostridia</taxon>
        <taxon>Eubacteriales</taxon>
        <taxon>Clostridiaceae</taxon>
        <taxon>Clostridium</taxon>
    </lineage>
</organism>
<name>D9SUW2_CLOC7</name>
<dbReference type="STRING" id="573061.Clocel_1262"/>
<evidence type="ECO:0000313" key="2">
    <source>
        <dbReference type="Proteomes" id="UP000002730"/>
    </source>
</evidence>